<keyword evidence="2" id="KW-0436">Ligase</keyword>
<dbReference type="Gene3D" id="3.40.1190.10">
    <property type="entry name" value="Mur-like, catalytic domain"/>
    <property type="match status" value="1"/>
</dbReference>
<dbReference type="GO" id="GO:0005524">
    <property type="term" value="F:ATP binding"/>
    <property type="evidence" value="ECO:0007669"/>
    <property type="project" value="UniProtKB-KW"/>
</dbReference>
<dbReference type="PANTHER" id="PTHR11136">
    <property type="entry name" value="FOLYLPOLYGLUTAMATE SYNTHASE-RELATED"/>
    <property type="match status" value="1"/>
</dbReference>
<proteinExistence type="inferred from homology"/>
<protein>
    <recommendedName>
        <fullName evidence="5">Mur ligase central domain-containing protein</fullName>
    </recommendedName>
</protein>
<gene>
    <name evidence="6" type="ORF">METZ01_LOCUS375449</name>
</gene>
<feature type="domain" description="Mur ligase central" evidence="5">
    <location>
        <begin position="116"/>
        <end position="193"/>
    </location>
</feature>
<dbReference type="InterPro" id="IPR001645">
    <property type="entry name" value="Folylpolyglutamate_synth"/>
</dbReference>
<evidence type="ECO:0000256" key="4">
    <source>
        <dbReference type="ARBA" id="ARBA00022840"/>
    </source>
</evidence>
<dbReference type="GO" id="GO:0005737">
    <property type="term" value="C:cytoplasm"/>
    <property type="evidence" value="ECO:0007669"/>
    <property type="project" value="TreeGrafter"/>
</dbReference>
<dbReference type="GO" id="GO:0004326">
    <property type="term" value="F:tetrahydrofolylpolyglutamate synthase activity"/>
    <property type="evidence" value="ECO:0007669"/>
    <property type="project" value="InterPro"/>
</dbReference>
<dbReference type="PANTHER" id="PTHR11136:SF0">
    <property type="entry name" value="DIHYDROFOLATE SYNTHETASE-RELATED"/>
    <property type="match status" value="1"/>
</dbReference>
<dbReference type="GO" id="GO:0008841">
    <property type="term" value="F:dihydrofolate synthase activity"/>
    <property type="evidence" value="ECO:0007669"/>
    <property type="project" value="TreeGrafter"/>
</dbReference>
<name>A0A382TLC7_9ZZZZ</name>
<dbReference type="AlphaFoldDB" id="A0A382TLC7"/>
<dbReference type="SUPFAM" id="SSF53623">
    <property type="entry name" value="MurD-like peptide ligases, catalytic domain"/>
    <property type="match status" value="1"/>
</dbReference>
<organism evidence="6">
    <name type="scientific">marine metagenome</name>
    <dbReference type="NCBI Taxonomy" id="408172"/>
    <lineage>
        <taxon>unclassified sequences</taxon>
        <taxon>metagenomes</taxon>
        <taxon>ecological metagenomes</taxon>
    </lineage>
</organism>
<feature type="non-terminal residue" evidence="6">
    <location>
        <position position="213"/>
    </location>
</feature>
<evidence type="ECO:0000256" key="1">
    <source>
        <dbReference type="ARBA" id="ARBA00008276"/>
    </source>
</evidence>
<dbReference type="InterPro" id="IPR036565">
    <property type="entry name" value="Mur-like_cat_sf"/>
</dbReference>
<accession>A0A382TLC7</accession>
<evidence type="ECO:0000256" key="2">
    <source>
        <dbReference type="ARBA" id="ARBA00022598"/>
    </source>
</evidence>
<evidence type="ECO:0000256" key="3">
    <source>
        <dbReference type="ARBA" id="ARBA00022741"/>
    </source>
</evidence>
<reference evidence="6" key="1">
    <citation type="submission" date="2018-05" db="EMBL/GenBank/DDBJ databases">
        <authorList>
            <person name="Lanie J.A."/>
            <person name="Ng W.-L."/>
            <person name="Kazmierczak K.M."/>
            <person name="Andrzejewski T.M."/>
            <person name="Davidsen T.M."/>
            <person name="Wayne K.J."/>
            <person name="Tettelin H."/>
            <person name="Glass J.I."/>
            <person name="Rusch D."/>
            <person name="Podicherti R."/>
            <person name="Tsui H.-C.T."/>
            <person name="Winkler M.E."/>
        </authorList>
    </citation>
    <scope>NUCLEOTIDE SEQUENCE</scope>
</reference>
<dbReference type="EMBL" id="UINC01137327">
    <property type="protein sequence ID" value="SVD22595.1"/>
    <property type="molecule type" value="Genomic_DNA"/>
</dbReference>
<evidence type="ECO:0000313" key="6">
    <source>
        <dbReference type="EMBL" id="SVD22595.1"/>
    </source>
</evidence>
<dbReference type="Pfam" id="PF08245">
    <property type="entry name" value="Mur_ligase_M"/>
    <property type="match status" value="1"/>
</dbReference>
<sequence length="213" mass="24053">MNRLKTEYSKIIDWLDALNENKIVPGLERIEELMRHLGNPEKKLEIIMIGGTNAKGSTCFSLNSTLTKAGIETGCFTSPHLHSVRERIRIGNELISIKEFTFVLSKIKNVIEEFGLKPTYFEVLTAAAYYYFHSKEVDYAIMEIGLGGEWDAVNIGQAKLAILTTLGLDHLEYLGNKLDDIAKTKSLIVKESTTVVTGWPIEYHKFIPECKKL</sequence>
<keyword evidence="3" id="KW-0547">Nucleotide-binding</keyword>
<comment type="similarity">
    <text evidence="1">Belongs to the folylpolyglutamate synthase family.</text>
</comment>
<dbReference type="InterPro" id="IPR013221">
    <property type="entry name" value="Mur_ligase_cen"/>
</dbReference>
<keyword evidence="4" id="KW-0067">ATP-binding</keyword>
<evidence type="ECO:0000259" key="5">
    <source>
        <dbReference type="Pfam" id="PF08245"/>
    </source>
</evidence>
<dbReference type="NCBIfam" id="TIGR01499">
    <property type="entry name" value="folC"/>
    <property type="match status" value="1"/>
</dbReference>